<dbReference type="OrthoDB" id="289126at2"/>
<dbReference type="InterPro" id="IPR011444">
    <property type="entry name" value="DUF1549"/>
</dbReference>
<dbReference type="EMBL" id="CP036279">
    <property type="protein sequence ID" value="QDU63442.1"/>
    <property type="molecule type" value="Genomic_DNA"/>
</dbReference>
<dbReference type="InterPro" id="IPR022655">
    <property type="entry name" value="DUF1553"/>
</dbReference>
<dbReference type="Pfam" id="PF07587">
    <property type="entry name" value="PSD1"/>
    <property type="match status" value="1"/>
</dbReference>
<feature type="domain" description="DUF1553" evidence="3">
    <location>
        <begin position="550"/>
        <end position="739"/>
    </location>
</feature>
<keyword evidence="5" id="KW-1185">Reference proteome</keyword>
<dbReference type="PANTHER" id="PTHR35889">
    <property type="entry name" value="CYCLOINULO-OLIGOSACCHARIDE FRUCTANOTRANSFERASE-RELATED"/>
    <property type="match status" value="1"/>
</dbReference>
<reference evidence="4 5" key="1">
    <citation type="submission" date="2019-02" db="EMBL/GenBank/DDBJ databases">
        <title>Deep-cultivation of Planctomycetes and their phenomic and genomic characterization uncovers novel biology.</title>
        <authorList>
            <person name="Wiegand S."/>
            <person name="Jogler M."/>
            <person name="Boedeker C."/>
            <person name="Pinto D."/>
            <person name="Vollmers J."/>
            <person name="Rivas-Marin E."/>
            <person name="Kohn T."/>
            <person name="Peeters S.H."/>
            <person name="Heuer A."/>
            <person name="Rast P."/>
            <person name="Oberbeckmann S."/>
            <person name="Bunk B."/>
            <person name="Jeske O."/>
            <person name="Meyerdierks A."/>
            <person name="Storesund J.E."/>
            <person name="Kallscheuer N."/>
            <person name="Luecker S."/>
            <person name="Lage O.M."/>
            <person name="Pohl T."/>
            <person name="Merkel B.J."/>
            <person name="Hornburger P."/>
            <person name="Mueller R.-W."/>
            <person name="Bruemmer F."/>
            <person name="Labrenz M."/>
            <person name="Spormann A.M."/>
            <person name="Op den Camp H."/>
            <person name="Overmann J."/>
            <person name="Amann R."/>
            <person name="Jetten M.S.M."/>
            <person name="Mascher T."/>
            <person name="Medema M.H."/>
            <person name="Devos D.P."/>
            <person name="Kaster A.-K."/>
            <person name="Ovreas L."/>
            <person name="Rohde M."/>
            <person name="Galperin M.Y."/>
            <person name="Jogler C."/>
        </authorList>
    </citation>
    <scope>NUCLEOTIDE SEQUENCE [LARGE SCALE GENOMIC DNA]</scope>
    <source>
        <strain evidence="4 5">Pan216</strain>
    </source>
</reference>
<dbReference type="AlphaFoldDB" id="A0A518B914"/>
<gene>
    <name evidence="4" type="ORF">Pan216_43220</name>
</gene>
<dbReference type="Gene3D" id="2.60.40.1080">
    <property type="match status" value="1"/>
</dbReference>
<organism evidence="4 5">
    <name type="scientific">Kolteria novifilia</name>
    <dbReference type="NCBI Taxonomy" id="2527975"/>
    <lineage>
        <taxon>Bacteria</taxon>
        <taxon>Pseudomonadati</taxon>
        <taxon>Planctomycetota</taxon>
        <taxon>Planctomycetia</taxon>
        <taxon>Kolteriales</taxon>
        <taxon>Kolteriaceae</taxon>
        <taxon>Kolteria</taxon>
    </lineage>
</organism>
<evidence type="ECO:0008006" key="6">
    <source>
        <dbReference type="Google" id="ProtNLM"/>
    </source>
</evidence>
<evidence type="ECO:0000256" key="1">
    <source>
        <dbReference type="SAM" id="Coils"/>
    </source>
</evidence>
<dbReference type="RefSeq" id="WP_145260923.1">
    <property type="nucleotide sequence ID" value="NZ_CP036279.1"/>
</dbReference>
<evidence type="ECO:0000313" key="5">
    <source>
        <dbReference type="Proteomes" id="UP000317093"/>
    </source>
</evidence>
<evidence type="ECO:0000259" key="3">
    <source>
        <dbReference type="Pfam" id="PF07587"/>
    </source>
</evidence>
<name>A0A518B914_9BACT</name>
<accession>A0A518B914</accession>
<keyword evidence="1" id="KW-0175">Coiled coil</keyword>
<protein>
    <recommendedName>
        <fullName evidence="6">BIG2 domain-containing protein</fullName>
    </recommendedName>
</protein>
<evidence type="ECO:0000259" key="2">
    <source>
        <dbReference type="Pfam" id="PF07583"/>
    </source>
</evidence>
<feature type="coiled-coil region" evidence="1">
    <location>
        <begin position="757"/>
        <end position="824"/>
    </location>
</feature>
<sequence>MKRSFLILAVAGLICGVPSSEGAEMLRPASERFAERSWDETPDFQRHVLPLLGRQGCNGRACHGSFQGRGGLRLSLFGYDFTMDHDALTKGDDPRIDLEFPDASLMLLKPTMEEPHEGGQRLEEGTWQYRLLTNWIKNGAKAASSDIAFDRLEVIPDEIVFNQKGQTEPLRVIAHWSDGTVEDVTCLSRFRTNDESITDVSEEGIVKSIGKGDTAVVAFYDNGVFTVPTMMAVSDRVGDHYPDVPTPTKVDRLVVEKLRKLGLVPSELCSDTEFLRRVSIDMTGTLPTPQEIEAFVADQSSDKRARKIDELLERPSYSSWWATKLSDLTGNNPRDMQTFGPTMSKQWQRWVEERIEKNEPYDELIAGMVEAVSRRPGQSYQDYCAEMSKRIKEDDPEAIVEHDSMPYFWFRRSLRKPEEKALAFSYAFLGVRLQCAQCHKHPFDQWTQDDFNQFTAFFNGVSYGYAKDARGERTAMIKELSGGEKKLRMNDYRRLVREGKVVPFSEVFVNDRAAKGRRSKKNNKTSSSRVITPKLLGGEEVILQEFADPRSALMEWMRGQNNPYFARAFVNRVWANYFNVGIVDPPDDLNLANPPSNPALLDDLTKRFVESGYDMKWLHREIANSRTYQLSSKPNATNVGDERNFSRAVVRRLPAEVVVDAIKQATASDRELASWHETIENRAISGRVGRNRRGQGDYALTTFGIPARETNCDCERSVEPNLTQALYMFNDDDIETLMTRSGGWLDDVAGISRKNASVESAKDRDALEARLRKARENLKTINRLVTQRVKQGDKKEAERLRGKADKLRQRLKQANERLAQLDKESKRPSSPNRVAATNGKSALANLDALIRDVYLRTVSRPPTMEEASRARAHVQTSADPGEGLRDLLWAMLNTKEFIVNH</sequence>
<dbReference type="PANTHER" id="PTHR35889:SF3">
    <property type="entry name" value="F-BOX DOMAIN-CONTAINING PROTEIN"/>
    <property type="match status" value="1"/>
</dbReference>
<dbReference type="Proteomes" id="UP000317093">
    <property type="component" value="Chromosome"/>
</dbReference>
<dbReference type="Pfam" id="PF07583">
    <property type="entry name" value="PSCyt2"/>
    <property type="match status" value="1"/>
</dbReference>
<proteinExistence type="predicted"/>
<evidence type="ECO:0000313" key="4">
    <source>
        <dbReference type="EMBL" id="QDU63442.1"/>
    </source>
</evidence>
<dbReference type="KEGG" id="knv:Pan216_43220"/>
<feature type="domain" description="DUF1549" evidence="2">
    <location>
        <begin position="249"/>
        <end position="461"/>
    </location>
</feature>